<evidence type="ECO:0000313" key="2">
    <source>
        <dbReference type="EMBL" id="KAL0481346.1"/>
    </source>
</evidence>
<reference evidence="2 3" key="1">
    <citation type="submission" date="2024-03" db="EMBL/GenBank/DDBJ databases">
        <title>The Acrasis kona genome and developmental transcriptomes reveal deep origins of eukaryotic multicellular pathways.</title>
        <authorList>
            <person name="Sheikh S."/>
            <person name="Fu C.-J."/>
            <person name="Brown M.W."/>
            <person name="Baldauf S.L."/>
        </authorList>
    </citation>
    <scope>NUCLEOTIDE SEQUENCE [LARGE SCALE GENOMIC DNA]</scope>
    <source>
        <strain evidence="2 3">ATCC MYA-3509</strain>
    </source>
</reference>
<organism evidence="2 3">
    <name type="scientific">Acrasis kona</name>
    <dbReference type="NCBI Taxonomy" id="1008807"/>
    <lineage>
        <taxon>Eukaryota</taxon>
        <taxon>Discoba</taxon>
        <taxon>Heterolobosea</taxon>
        <taxon>Tetramitia</taxon>
        <taxon>Eutetramitia</taxon>
        <taxon>Acrasidae</taxon>
        <taxon>Acrasis</taxon>
    </lineage>
</organism>
<name>A0AAW2YV83_9EUKA</name>
<proteinExistence type="predicted"/>
<evidence type="ECO:0000313" key="3">
    <source>
        <dbReference type="Proteomes" id="UP001431209"/>
    </source>
</evidence>
<evidence type="ECO:0000256" key="1">
    <source>
        <dbReference type="SAM" id="Phobius"/>
    </source>
</evidence>
<sequence length="203" mass="22696">MKFDFMNVIEIWFMYNSSISAMTSLSLNGNKRNLNLVILNYVTTCQFQFEVVYYLILDISNGVNSAQLSSNDGVVCSLSSGVMEIRSEYSSRFMALSQSNAAYSESRDVRNVASQSSRLMLLDIGVRSKSSNSTSQQLDNVVPAGNSLWYIIMILIGVAFVLGLLVVIVLLFIIAFKKLKRRNKISEAPFETHIHGDPIGLWN</sequence>
<protein>
    <submittedName>
        <fullName evidence="2">Uncharacterized protein</fullName>
    </submittedName>
</protein>
<comment type="caution">
    <text evidence="2">The sequence shown here is derived from an EMBL/GenBank/DDBJ whole genome shotgun (WGS) entry which is preliminary data.</text>
</comment>
<keyword evidence="1" id="KW-0812">Transmembrane</keyword>
<accession>A0AAW2YV83</accession>
<keyword evidence="1" id="KW-0472">Membrane</keyword>
<feature type="transmembrane region" description="Helical" evidence="1">
    <location>
        <begin position="148"/>
        <end position="176"/>
    </location>
</feature>
<dbReference type="AlphaFoldDB" id="A0AAW2YV83"/>
<keyword evidence="3" id="KW-1185">Reference proteome</keyword>
<dbReference type="EMBL" id="JAOPGA020000757">
    <property type="protein sequence ID" value="KAL0481346.1"/>
    <property type="molecule type" value="Genomic_DNA"/>
</dbReference>
<dbReference type="Proteomes" id="UP001431209">
    <property type="component" value="Unassembled WGS sequence"/>
</dbReference>
<keyword evidence="1" id="KW-1133">Transmembrane helix</keyword>
<gene>
    <name evidence="2" type="ORF">AKO1_005118</name>
</gene>